<feature type="compositionally biased region" description="Basic and acidic residues" evidence="1">
    <location>
        <begin position="67"/>
        <end position="83"/>
    </location>
</feature>
<comment type="caution">
    <text evidence="2">The sequence shown here is derived from an EMBL/GenBank/DDBJ whole genome shotgun (WGS) entry which is preliminary data.</text>
</comment>
<accession>A0A6A0AG61</accession>
<dbReference type="EMBL" id="BLLF01006067">
    <property type="protein sequence ID" value="GFH31919.1"/>
    <property type="molecule type" value="Genomic_DNA"/>
</dbReference>
<sequence length="126" mass="12889">RAQPMNAKMLVVAAAQYVQEVNGAAVVSNLMQALVAAGEARCNRLHQQLGAACNVTSQGNGVTAAEQDSREQAGEASVVEERSIQPQQASDVARACEAVLTKVNALLGTPSKAAAAAQEHPPDGGV</sequence>
<name>A0A6A0AG61_HAELA</name>
<reference evidence="2 3" key="1">
    <citation type="submission" date="2020-02" db="EMBL/GenBank/DDBJ databases">
        <title>Draft genome sequence of Haematococcus lacustris strain NIES-144.</title>
        <authorList>
            <person name="Morimoto D."/>
            <person name="Nakagawa S."/>
            <person name="Yoshida T."/>
            <person name="Sawayama S."/>
        </authorList>
    </citation>
    <scope>NUCLEOTIDE SEQUENCE [LARGE SCALE GENOMIC DNA]</scope>
    <source>
        <strain evidence="2 3">NIES-144</strain>
    </source>
</reference>
<evidence type="ECO:0000256" key="1">
    <source>
        <dbReference type="SAM" id="MobiDB-lite"/>
    </source>
</evidence>
<evidence type="ECO:0000313" key="2">
    <source>
        <dbReference type="EMBL" id="GFH31919.1"/>
    </source>
</evidence>
<dbReference type="AlphaFoldDB" id="A0A6A0AG61"/>
<feature type="non-terminal residue" evidence="2">
    <location>
        <position position="1"/>
    </location>
</feature>
<proteinExistence type="predicted"/>
<organism evidence="2 3">
    <name type="scientific">Haematococcus lacustris</name>
    <name type="common">Green alga</name>
    <name type="synonym">Haematococcus pluvialis</name>
    <dbReference type="NCBI Taxonomy" id="44745"/>
    <lineage>
        <taxon>Eukaryota</taxon>
        <taxon>Viridiplantae</taxon>
        <taxon>Chlorophyta</taxon>
        <taxon>core chlorophytes</taxon>
        <taxon>Chlorophyceae</taxon>
        <taxon>CS clade</taxon>
        <taxon>Chlamydomonadales</taxon>
        <taxon>Haematococcaceae</taxon>
        <taxon>Haematococcus</taxon>
    </lineage>
</organism>
<evidence type="ECO:0000313" key="3">
    <source>
        <dbReference type="Proteomes" id="UP000485058"/>
    </source>
</evidence>
<dbReference type="Proteomes" id="UP000485058">
    <property type="component" value="Unassembled WGS sequence"/>
</dbReference>
<protein>
    <submittedName>
        <fullName evidence="2">Uncharacterized protein</fullName>
    </submittedName>
</protein>
<feature type="region of interest" description="Disordered" evidence="1">
    <location>
        <begin position="60"/>
        <end position="88"/>
    </location>
</feature>
<keyword evidence="3" id="KW-1185">Reference proteome</keyword>
<gene>
    <name evidence="2" type="ORF">HaLaN_31050</name>
</gene>